<dbReference type="EMBL" id="JAPFIT010000012">
    <property type="protein sequence ID" value="MDC5739995.1"/>
    <property type="molecule type" value="Genomic_DNA"/>
</dbReference>
<evidence type="ECO:0000259" key="5">
    <source>
        <dbReference type="SMART" id="SM00014"/>
    </source>
</evidence>
<dbReference type="OrthoDB" id="9773582at2"/>
<evidence type="ECO:0000256" key="2">
    <source>
        <dbReference type="ARBA" id="ARBA00032707"/>
    </source>
</evidence>
<dbReference type="Proteomes" id="UP000094761">
    <property type="component" value="Unassembled WGS sequence"/>
</dbReference>
<dbReference type="RefSeq" id="WP_069668547.1">
    <property type="nucleotide sequence ID" value="NZ_JAPFIM010000015.1"/>
</dbReference>
<accession>A0A178J7F4</accession>
<dbReference type="EMBL" id="LUAX01000007">
    <property type="protein sequence ID" value="OAM97346.1"/>
    <property type="molecule type" value="Genomic_DNA"/>
</dbReference>
<evidence type="ECO:0000256" key="3">
    <source>
        <dbReference type="ARBA" id="ARBA00047594"/>
    </source>
</evidence>
<dbReference type="GO" id="GO:0050380">
    <property type="term" value="F:undecaprenyl-diphosphatase activity"/>
    <property type="evidence" value="ECO:0007669"/>
    <property type="project" value="UniProtKB-EC"/>
</dbReference>
<dbReference type="EC" id="3.6.1.27" evidence="1"/>
<dbReference type="SUPFAM" id="SSF48317">
    <property type="entry name" value="Acid phosphatase/Vanadium-dependent haloperoxidase"/>
    <property type="match status" value="1"/>
</dbReference>
<sequence>MKKLLLSAAVSSILVQGTAFANPTTNAITANTDDDYVVAGDYIQVALPLTGLFAAWLHDDAEGAKQLTYSLATTVGIVQAGKFAVGRIRPNSSNSASFPSGHTAAAFSGAAFLQSRYGAKWGLPAYAAASFVGASRVHGNRHYADDVVAGAGIAFLTNQFFVSEYTPEGVNLSAAPLKDGMMVNLSVTNDAFSYDSNRKRTNPVYNKKKPHSFTLDIGFNLYDSMGDLGANQTIENSSPVDEYQPFSRAIYTYQLNNDSAIEFQLAPNETRRTGKVSGSFEIDNNTYSQGQDIFIALRQWSVGALYQKQYELNQGFTLTAGAGLYAYLVELESDLLNGGKHSKLSSTPVLPSVSADLEYAFNDKWSVNGRVDYQTFDRDNVFASEAAVNYKVNADWAVALKYAYANNRWDMYETRYRGESVMLSVTNRF</sequence>
<dbReference type="Proteomes" id="UP001150001">
    <property type="component" value="Unassembled WGS sequence"/>
</dbReference>
<dbReference type="InterPro" id="IPR011250">
    <property type="entry name" value="OMP/PagP_B-barrel"/>
</dbReference>
<keyword evidence="9" id="KW-1185">Reference proteome</keyword>
<comment type="caution">
    <text evidence="7">The sequence shown here is derived from an EMBL/GenBank/DDBJ whole genome shotgun (WGS) entry which is preliminary data.</text>
</comment>
<feature type="chain" id="PRO_5044550476" description="undecaprenyl-diphosphate phosphatase" evidence="4">
    <location>
        <begin position="22"/>
        <end position="429"/>
    </location>
</feature>
<keyword evidence="4" id="KW-0732">Signal</keyword>
<dbReference type="InterPro" id="IPR036938">
    <property type="entry name" value="PAP2/HPO_sf"/>
</dbReference>
<dbReference type="Gene3D" id="2.40.160.20">
    <property type="match status" value="1"/>
</dbReference>
<reference evidence="6" key="2">
    <citation type="submission" date="2022-11" db="EMBL/GenBank/DDBJ databases">
        <title>Role of the vibriolysin VemA secreted by the emergent pathogen Vibrio europaeus in the colonization of Manila clam mucus.</title>
        <authorList>
            <person name="Martinez C."/>
            <person name="Rodriguez S."/>
            <person name="Vences A."/>
            <person name="Barja J.L."/>
            <person name="Toranzo A.E."/>
            <person name="Dubert J."/>
        </authorList>
    </citation>
    <scope>NUCLEOTIDE SEQUENCE</scope>
    <source>
        <strain evidence="6">3454</strain>
    </source>
</reference>
<feature type="domain" description="Phosphatidic acid phosphatase type 2/haloperoxidase" evidence="5">
    <location>
        <begin position="65"/>
        <end position="162"/>
    </location>
</feature>
<evidence type="ECO:0000313" key="6">
    <source>
        <dbReference type="EMBL" id="MDC5739995.1"/>
    </source>
</evidence>
<dbReference type="CDD" id="cd03394">
    <property type="entry name" value="PAP2_like_5"/>
    <property type="match status" value="1"/>
</dbReference>
<dbReference type="PANTHER" id="PTHR14969:SF13">
    <property type="entry name" value="AT30094P"/>
    <property type="match status" value="1"/>
</dbReference>
<dbReference type="Pfam" id="PF01569">
    <property type="entry name" value="PAP2"/>
    <property type="match status" value="1"/>
</dbReference>
<evidence type="ECO:0000313" key="7">
    <source>
        <dbReference type="EMBL" id="OAM97346.1"/>
    </source>
</evidence>
<comment type="catalytic activity">
    <reaction evidence="3">
        <text>di-trans,octa-cis-undecaprenyl diphosphate + H2O = di-trans,octa-cis-undecaprenyl phosphate + phosphate + H(+)</text>
        <dbReference type="Rhea" id="RHEA:28094"/>
        <dbReference type="ChEBI" id="CHEBI:15377"/>
        <dbReference type="ChEBI" id="CHEBI:15378"/>
        <dbReference type="ChEBI" id="CHEBI:43474"/>
        <dbReference type="ChEBI" id="CHEBI:58405"/>
        <dbReference type="ChEBI" id="CHEBI:60392"/>
        <dbReference type="EC" id="3.6.1.27"/>
    </reaction>
</comment>
<dbReference type="PANTHER" id="PTHR14969">
    <property type="entry name" value="SPHINGOSINE-1-PHOSPHATE PHOSPHOHYDROLASE"/>
    <property type="match status" value="1"/>
</dbReference>
<organism evidence="7 8">
    <name type="scientific">Vibrio europaeus</name>
    <dbReference type="NCBI Taxonomy" id="300876"/>
    <lineage>
        <taxon>Bacteria</taxon>
        <taxon>Pseudomonadati</taxon>
        <taxon>Pseudomonadota</taxon>
        <taxon>Gammaproteobacteria</taxon>
        <taxon>Vibrionales</taxon>
        <taxon>Vibrionaceae</taxon>
        <taxon>Vibrio</taxon>
        <taxon>Vibrio oreintalis group</taxon>
    </lineage>
</organism>
<evidence type="ECO:0000256" key="4">
    <source>
        <dbReference type="SAM" id="SignalP"/>
    </source>
</evidence>
<dbReference type="GeneID" id="78077517"/>
<dbReference type="SUPFAM" id="SSF56925">
    <property type="entry name" value="OMPA-like"/>
    <property type="match status" value="1"/>
</dbReference>
<evidence type="ECO:0000313" key="9">
    <source>
        <dbReference type="Proteomes" id="UP001150001"/>
    </source>
</evidence>
<dbReference type="Gene3D" id="1.20.144.10">
    <property type="entry name" value="Phosphatidic acid phosphatase type 2/haloperoxidase"/>
    <property type="match status" value="1"/>
</dbReference>
<dbReference type="AlphaFoldDB" id="A0A178J7F4"/>
<evidence type="ECO:0000256" key="1">
    <source>
        <dbReference type="ARBA" id="ARBA00012374"/>
    </source>
</evidence>
<evidence type="ECO:0000313" key="8">
    <source>
        <dbReference type="Proteomes" id="UP000094761"/>
    </source>
</evidence>
<proteinExistence type="predicted"/>
<reference evidence="7 8" key="1">
    <citation type="submission" date="2016-03" db="EMBL/GenBank/DDBJ databases">
        <title>Draft genome sequence of the Vibrio tubiashii subs. europaeus.</title>
        <authorList>
            <person name="Spinard E."/>
            <person name="Dubert J."/>
            <person name="Nelson D.R."/>
            <person name="Barja J.L."/>
        </authorList>
    </citation>
    <scope>NUCLEOTIDE SEQUENCE [LARGE SCALE GENOMIC DNA]</scope>
    <source>
        <strain evidence="8">PP-638</strain>
        <strain evidence="7">PP2-638</strain>
    </source>
</reference>
<name>A0A178J7F4_9VIBR</name>
<gene>
    <name evidence="7" type="ORF">AZ468_17500</name>
    <name evidence="6" type="ORF">OPW20_07940</name>
</gene>
<dbReference type="SMART" id="SM00014">
    <property type="entry name" value="acidPPc"/>
    <property type="match status" value="1"/>
</dbReference>
<dbReference type="InterPro" id="IPR000326">
    <property type="entry name" value="PAP2/HPO"/>
</dbReference>
<protein>
    <recommendedName>
        <fullName evidence="1">undecaprenyl-diphosphate phosphatase</fullName>
        <ecNumber evidence="1">3.6.1.27</ecNumber>
    </recommendedName>
    <alternativeName>
        <fullName evidence="2">Undecaprenyl pyrophosphate phosphatase</fullName>
    </alternativeName>
</protein>
<feature type="signal peptide" evidence="4">
    <location>
        <begin position="1"/>
        <end position="21"/>
    </location>
</feature>